<evidence type="ECO:0000313" key="3">
    <source>
        <dbReference type="EMBL" id="KAF2028173.1"/>
    </source>
</evidence>
<dbReference type="SUPFAM" id="SSF56300">
    <property type="entry name" value="Metallo-dependent phosphatases"/>
    <property type="match status" value="1"/>
</dbReference>
<dbReference type="OrthoDB" id="10267127at2759"/>
<evidence type="ECO:0000256" key="1">
    <source>
        <dbReference type="SAM" id="Phobius"/>
    </source>
</evidence>
<keyword evidence="1" id="KW-0472">Membrane</keyword>
<feature type="domain" description="Calcineurin-like phosphoesterase" evidence="2">
    <location>
        <begin position="136"/>
        <end position="338"/>
    </location>
</feature>
<evidence type="ECO:0000313" key="4">
    <source>
        <dbReference type="Proteomes" id="UP000799777"/>
    </source>
</evidence>
<feature type="transmembrane region" description="Helical" evidence="1">
    <location>
        <begin position="67"/>
        <end position="85"/>
    </location>
</feature>
<dbReference type="Proteomes" id="UP000799777">
    <property type="component" value="Unassembled WGS sequence"/>
</dbReference>
<protein>
    <submittedName>
        <fullName evidence="3">Metallo-dependent phosphatase</fullName>
    </submittedName>
</protein>
<dbReference type="GO" id="GO:0005737">
    <property type="term" value="C:cytoplasm"/>
    <property type="evidence" value="ECO:0007669"/>
    <property type="project" value="TreeGrafter"/>
</dbReference>
<proteinExistence type="predicted"/>
<dbReference type="GO" id="GO:0006798">
    <property type="term" value="P:polyphosphate catabolic process"/>
    <property type="evidence" value="ECO:0007669"/>
    <property type="project" value="TreeGrafter"/>
</dbReference>
<dbReference type="Pfam" id="PF00149">
    <property type="entry name" value="Metallophos"/>
    <property type="match status" value="1"/>
</dbReference>
<evidence type="ECO:0000259" key="2">
    <source>
        <dbReference type="Pfam" id="PF00149"/>
    </source>
</evidence>
<keyword evidence="1" id="KW-0812">Transmembrane</keyword>
<dbReference type="InterPro" id="IPR029052">
    <property type="entry name" value="Metallo-depent_PP-like"/>
</dbReference>
<comment type="caution">
    <text evidence="3">The sequence shown here is derived from an EMBL/GenBank/DDBJ whole genome shotgun (WGS) entry which is preliminary data.</text>
</comment>
<dbReference type="InterPro" id="IPR004843">
    <property type="entry name" value="Calcineurin-like_PHP"/>
</dbReference>
<keyword evidence="1" id="KW-1133">Transmembrane helix</keyword>
<name>A0A9P4LJZ2_9PLEO</name>
<dbReference type="GO" id="GO:0016791">
    <property type="term" value="F:phosphatase activity"/>
    <property type="evidence" value="ECO:0007669"/>
    <property type="project" value="TreeGrafter"/>
</dbReference>
<accession>A0A9P4LJZ2</accession>
<sequence>MAPMTYHRDDVYAPKIATPLIDLIPDNREDLDISDEEDGFYGKEDDFLITKNWQNNINRLPRRIKRYFGLGFAIAIIFFISWWTYLGPKTAASRQELVDMDAAPGMSYGSNLRPEFKGMIQVSDMDEEHLPKKVKRLVFVGDVHGCREELEHLLTKVHFNHRHDHLVLTGDMISKGPDSPGVVKLMQKLGASCVRGNWEDKLLLTVAEAQKHNHATTTDENAPLNLLPESHPHADPKLLKLAKEFTHKELSFLAQCPVILRVGHVPSLGSLVVVHAGLVPDTPLEAQDPFHVMNMRTIDLKTRIPSSSHTGTPWEKFWNHRQQKLHAHERTTVVYGHNRKRGLNVQEYSVGLDTGCVSGDRLTALVVDGKGETEIVSVKCKKQGGYDKKD</sequence>
<dbReference type="AlphaFoldDB" id="A0A9P4LJZ2"/>
<dbReference type="CDD" id="cd00144">
    <property type="entry name" value="MPP_PPP_family"/>
    <property type="match status" value="1"/>
</dbReference>
<keyword evidence="4" id="KW-1185">Reference proteome</keyword>
<dbReference type="InterPro" id="IPR050126">
    <property type="entry name" value="Ap4A_hydrolase"/>
</dbReference>
<dbReference type="Gene3D" id="3.60.21.10">
    <property type="match status" value="1"/>
</dbReference>
<dbReference type="PANTHER" id="PTHR42850:SF4">
    <property type="entry name" value="ZINC-DEPENDENT ENDOPOLYPHOSPHATASE"/>
    <property type="match status" value="1"/>
</dbReference>
<dbReference type="GO" id="GO:0000298">
    <property type="term" value="F:endopolyphosphatase activity"/>
    <property type="evidence" value="ECO:0007669"/>
    <property type="project" value="TreeGrafter"/>
</dbReference>
<organism evidence="3 4">
    <name type="scientific">Setomelanomma holmii</name>
    <dbReference type="NCBI Taxonomy" id="210430"/>
    <lineage>
        <taxon>Eukaryota</taxon>
        <taxon>Fungi</taxon>
        <taxon>Dikarya</taxon>
        <taxon>Ascomycota</taxon>
        <taxon>Pezizomycotina</taxon>
        <taxon>Dothideomycetes</taxon>
        <taxon>Pleosporomycetidae</taxon>
        <taxon>Pleosporales</taxon>
        <taxon>Pleosporineae</taxon>
        <taxon>Phaeosphaeriaceae</taxon>
        <taxon>Setomelanomma</taxon>
    </lineage>
</organism>
<dbReference type="PANTHER" id="PTHR42850">
    <property type="entry name" value="METALLOPHOSPHOESTERASE"/>
    <property type="match status" value="1"/>
</dbReference>
<reference evidence="3" key="1">
    <citation type="journal article" date="2020" name="Stud. Mycol.">
        <title>101 Dothideomycetes genomes: a test case for predicting lifestyles and emergence of pathogens.</title>
        <authorList>
            <person name="Haridas S."/>
            <person name="Albert R."/>
            <person name="Binder M."/>
            <person name="Bloem J."/>
            <person name="Labutti K."/>
            <person name="Salamov A."/>
            <person name="Andreopoulos B."/>
            <person name="Baker S."/>
            <person name="Barry K."/>
            <person name="Bills G."/>
            <person name="Bluhm B."/>
            <person name="Cannon C."/>
            <person name="Castanera R."/>
            <person name="Culley D."/>
            <person name="Daum C."/>
            <person name="Ezra D."/>
            <person name="Gonzalez J."/>
            <person name="Henrissat B."/>
            <person name="Kuo A."/>
            <person name="Liang C."/>
            <person name="Lipzen A."/>
            <person name="Lutzoni F."/>
            <person name="Magnuson J."/>
            <person name="Mondo S."/>
            <person name="Nolan M."/>
            <person name="Ohm R."/>
            <person name="Pangilinan J."/>
            <person name="Park H.-J."/>
            <person name="Ramirez L."/>
            <person name="Alfaro M."/>
            <person name="Sun H."/>
            <person name="Tritt A."/>
            <person name="Yoshinaga Y."/>
            <person name="Zwiers L.-H."/>
            <person name="Turgeon B."/>
            <person name="Goodwin S."/>
            <person name="Spatafora J."/>
            <person name="Crous P."/>
            <person name="Grigoriev I."/>
        </authorList>
    </citation>
    <scope>NUCLEOTIDE SEQUENCE</scope>
    <source>
        <strain evidence="3">CBS 110217</strain>
    </source>
</reference>
<gene>
    <name evidence="3" type="ORF">EK21DRAFT_114093</name>
</gene>
<dbReference type="EMBL" id="ML978216">
    <property type="protein sequence ID" value="KAF2028173.1"/>
    <property type="molecule type" value="Genomic_DNA"/>
</dbReference>